<sequence length="421" mass="46329">MLRMPPQDLDAQMCVLGGMLLSKDAIGDVAEQLKVRDFYKPAHAIVSVVIVELYAKGEPADPITVGAELTRRGEITGIPTGFVDLDPLTKGWQPGQLVIVGARPAVGKSTLALDFARAAAIEHGRKVALFSLERGEEEVGMRLLSVEARVAPHHLRGDSDTMTESDWERLDRYAPEMRGLPLWMDYSTKISPGRTRSRIEHVTRETGRVPVVIVDYLQLMTSLGTRRDSSRQEDISEISRSLKILAKSLSILVIAFRATTPTSCIWRRPDPRSCRVSNLCRNLTVGVGWKPDPTPTVRHRSSAVRGAYRGAGGCKPLGQPKGWRSMRVAIDGAHIGSQADLHRILAGPLDFGPYYGHNLSALWDRLSTDVERPVEIVWENAAVSRGRMGDEAFEAIASVLARAAAEDESNAPDKRLTVRFT</sequence>
<dbReference type="Gene3D" id="3.30.370.10">
    <property type="entry name" value="Barstar-like"/>
    <property type="match status" value="1"/>
</dbReference>
<dbReference type="Gene3D" id="1.10.860.10">
    <property type="entry name" value="DNAb Helicase, Chain A"/>
    <property type="match status" value="1"/>
</dbReference>
<dbReference type="InterPro" id="IPR016136">
    <property type="entry name" value="DNA_helicase_N/primase_C"/>
</dbReference>
<dbReference type="InterPro" id="IPR000468">
    <property type="entry name" value="Barstar"/>
</dbReference>
<evidence type="ECO:0000313" key="4">
    <source>
        <dbReference type="Proteomes" id="UP000326029"/>
    </source>
</evidence>
<dbReference type="InterPro" id="IPR036185">
    <property type="entry name" value="DNA_heli_DnaB-like_N_sf"/>
</dbReference>
<evidence type="ECO:0000313" key="3">
    <source>
        <dbReference type="EMBL" id="QEV30979.1"/>
    </source>
</evidence>
<dbReference type="PANTHER" id="PTHR30153:SF2">
    <property type="entry name" value="REPLICATIVE DNA HELICASE"/>
    <property type="match status" value="1"/>
</dbReference>
<keyword evidence="4" id="KW-1185">Reference proteome</keyword>
<dbReference type="EMBL" id="CP023693">
    <property type="protein sequence ID" value="QEV30979.1"/>
    <property type="molecule type" value="Genomic_DNA"/>
</dbReference>
<dbReference type="Gene3D" id="3.40.50.300">
    <property type="entry name" value="P-loop containing nucleotide triphosphate hydrolases"/>
    <property type="match status" value="1"/>
</dbReference>
<gene>
    <name evidence="3" type="ORF">CP977_01270</name>
</gene>
<protein>
    <recommendedName>
        <fullName evidence="2">SF4 helicase domain-containing protein</fullName>
    </recommendedName>
</protein>
<reference evidence="3 4" key="1">
    <citation type="submission" date="2017-09" db="EMBL/GenBank/DDBJ databases">
        <authorList>
            <person name="Lee N."/>
            <person name="Cho B.-K."/>
        </authorList>
    </citation>
    <scope>NUCLEOTIDE SEQUENCE [LARGE SCALE GENOMIC DNA]</scope>
    <source>
        <strain evidence="3 4">ATCC 19740</strain>
    </source>
</reference>
<dbReference type="SUPFAM" id="SSF48024">
    <property type="entry name" value="N-terminal domain of DnaB helicase"/>
    <property type="match status" value="1"/>
</dbReference>
<dbReference type="Proteomes" id="UP000326029">
    <property type="component" value="Chromosome"/>
</dbReference>
<proteinExistence type="inferred from homology"/>
<feature type="domain" description="SF4 helicase" evidence="2">
    <location>
        <begin position="71"/>
        <end position="278"/>
    </location>
</feature>
<dbReference type="Pfam" id="PF03796">
    <property type="entry name" value="DnaB_C"/>
    <property type="match status" value="1"/>
</dbReference>
<evidence type="ECO:0000256" key="1">
    <source>
        <dbReference type="ARBA" id="ARBA00006845"/>
    </source>
</evidence>
<dbReference type="SUPFAM" id="SSF52540">
    <property type="entry name" value="P-loop containing nucleoside triphosphate hydrolases"/>
    <property type="match status" value="1"/>
</dbReference>
<dbReference type="InterPro" id="IPR027417">
    <property type="entry name" value="P-loop_NTPase"/>
</dbReference>
<name>A0ABX6B903_9ACTN</name>
<evidence type="ECO:0000259" key="2">
    <source>
        <dbReference type="PROSITE" id="PS51199"/>
    </source>
</evidence>
<dbReference type="PROSITE" id="PS51199">
    <property type="entry name" value="SF4_HELICASE"/>
    <property type="match status" value="1"/>
</dbReference>
<dbReference type="InterPro" id="IPR007694">
    <property type="entry name" value="DNA_helicase_DnaB-like_C"/>
</dbReference>
<dbReference type="PANTHER" id="PTHR30153">
    <property type="entry name" value="REPLICATIVE DNA HELICASE DNAB"/>
    <property type="match status" value="1"/>
</dbReference>
<dbReference type="Pfam" id="PF01337">
    <property type="entry name" value="Barstar"/>
    <property type="match status" value="1"/>
</dbReference>
<comment type="similarity">
    <text evidence="1">Belongs to the barstar family.</text>
</comment>
<dbReference type="InterPro" id="IPR035905">
    <property type="entry name" value="Barstar-like_sf"/>
</dbReference>
<dbReference type="SUPFAM" id="SSF52038">
    <property type="entry name" value="Barstar-related"/>
    <property type="match status" value="1"/>
</dbReference>
<dbReference type="CDD" id="cd05142">
    <property type="entry name" value="Barstar"/>
    <property type="match status" value="1"/>
</dbReference>
<accession>A0ABX6B903</accession>
<organism evidence="3 4">
    <name type="scientific">Streptomyces cinereoruber</name>
    <dbReference type="NCBI Taxonomy" id="67260"/>
    <lineage>
        <taxon>Bacteria</taxon>
        <taxon>Bacillati</taxon>
        <taxon>Actinomycetota</taxon>
        <taxon>Actinomycetes</taxon>
        <taxon>Kitasatosporales</taxon>
        <taxon>Streptomycetaceae</taxon>
        <taxon>Streptomyces</taxon>
    </lineage>
</organism>